<feature type="transmembrane region" description="Helical" evidence="9">
    <location>
        <begin position="317"/>
        <end position="338"/>
    </location>
</feature>
<dbReference type="GO" id="GO:0015188">
    <property type="term" value="F:L-isoleucine transmembrane transporter activity"/>
    <property type="evidence" value="ECO:0007669"/>
    <property type="project" value="TreeGrafter"/>
</dbReference>
<evidence type="ECO:0000256" key="4">
    <source>
        <dbReference type="ARBA" id="ARBA00022475"/>
    </source>
</evidence>
<dbReference type="PANTHER" id="PTHR30588:SF0">
    <property type="entry name" value="BRANCHED-CHAIN AMINO ACID PERMEASE BRNQ"/>
    <property type="match status" value="1"/>
</dbReference>
<dbReference type="NCBIfam" id="TIGR00796">
    <property type="entry name" value="livcs"/>
    <property type="match status" value="1"/>
</dbReference>
<dbReference type="GO" id="GO:0005304">
    <property type="term" value="F:L-valine transmembrane transporter activity"/>
    <property type="evidence" value="ECO:0007669"/>
    <property type="project" value="TreeGrafter"/>
</dbReference>
<dbReference type="Pfam" id="PF05525">
    <property type="entry name" value="Branch_AA_trans"/>
    <property type="match status" value="1"/>
</dbReference>
<feature type="transmembrane region" description="Helical" evidence="9">
    <location>
        <begin position="121"/>
        <end position="142"/>
    </location>
</feature>
<keyword evidence="7 9" id="KW-1133">Transmembrane helix</keyword>
<dbReference type="Proteomes" id="UP000217696">
    <property type="component" value="Chromosome"/>
</dbReference>
<dbReference type="EMBL" id="AP017312">
    <property type="protein sequence ID" value="BAU26410.1"/>
    <property type="molecule type" value="Genomic_DNA"/>
</dbReference>
<evidence type="ECO:0000313" key="11">
    <source>
        <dbReference type="Proteomes" id="UP000217696"/>
    </source>
</evidence>
<name>A0A0U5ARG3_9BACL</name>
<keyword evidence="11" id="KW-1185">Reference proteome</keyword>
<keyword evidence="6 9" id="KW-0029">Amino-acid transport</keyword>
<feature type="transmembrane region" description="Helical" evidence="9">
    <location>
        <begin position="237"/>
        <end position="262"/>
    </location>
</feature>
<dbReference type="GO" id="GO:0015818">
    <property type="term" value="P:isoleucine transport"/>
    <property type="evidence" value="ECO:0007669"/>
    <property type="project" value="TreeGrafter"/>
</dbReference>
<dbReference type="RefSeq" id="WP_096463463.1">
    <property type="nucleotide sequence ID" value="NZ_AP017312.1"/>
</dbReference>
<feature type="transmembrane region" description="Helical" evidence="9">
    <location>
        <begin position="374"/>
        <end position="392"/>
    </location>
</feature>
<evidence type="ECO:0000256" key="2">
    <source>
        <dbReference type="ARBA" id="ARBA00008540"/>
    </source>
</evidence>
<gene>
    <name evidence="10" type="primary">brnQ_1</name>
    <name evidence="10" type="ORF">CB4_00537</name>
</gene>
<feature type="transmembrane region" description="Helical" evidence="9">
    <location>
        <begin position="412"/>
        <end position="436"/>
    </location>
</feature>
<dbReference type="OrthoDB" id="9783920at2"/>
<organism evidence="10 11">
    <name type="scientific">Aneurinibacillus soli</name>
    <dbReference type="NCBI Taxonomy" id="1500254"/>
    <lineage>
        <taxon>Bacteria</taxon>
        <taxon>Bacillati</taxon>
        <taxon>Bacillota</taxon>
        <taxon>Bacilli</taxon>
        <taxon>Bacillales</taxon>
        <taxon>Paenibacillaceae</taxon>
        <taxon>Aneurinibacillus group</taxon>
        <taxon>Aneurinibacillus</taxon>
    </lineage>
</organism>
<sequence length="445" mass="47267">MKSEKLPFSTTLIVGLTLFALFFGAGNLIFPASLGQVAGTNFWPAVSGFLITGVGLPLLGVVAMGVSGKTDLLSVSSRVHPWFGFIFTTALYLAIGPLFALPRTGSVSYEIGVTPFLPANAGHLPLLIFTVVFFTISCFFSLNPNRIVDIVGRFLTPLKLSFILILVLAGLIHPIGPLQPPRDEYVSIPFFKGFQEGYLTMDTLASFVFGMLVINSIKQKGVTSTKSIAFACLKSSVVAALLLIFIYGSLTFLGASSVSVLGKLDNGGQVLAQAATYYFQSLGGVLLGLMITVACLTTSIGLLSSCASFFHTMLPRIPYKALVVLLSVFSATMANIGLTQLISISVPILTAIYPMAIVLIFLTFLHPLFKGRSLVYQGAMLCTGLVSIFDGLKAANINVLAIDSLFNHVLPLYSLGLGWLLPGVVGGIVGFVISLVDTAKPVTSR</sequence>
<evidence type="ECO:0000256" key="8">
    <source>
        <dbReference type="ARBA" id="ARBA00023136"/>
    </source>
</evidence>
<keyword evidence="8 9" id="KW-0472">Membrane</keyword>
<dbReference type="GO" id="GO:0015820">
    <property type="term" value="P:L-leucine transport"/>
    <property type="evidence" value="ECO:0007669"/>
    <property type="project" value="TreeGrafter"/>
</dbReference>
<keyword evidence="3 9" id="KW-0813">Transport</keyword>
<dbReference type="InterPro" id="IPR004685">
    <property type="entry name" value="Brnchd-chn_aa_trnsp_Livcs"/>
</dbReference>
<feature type="transmembrane region" description="Helical" evidence="9">
    <location>
        <begin position="197"/>
        <end position="217"/>
    </location>
</feature>
<feature type="transmembrane region" description="Helical" evidence="9">
    <location>
        <begin position="154"/>
        <end position="177"/>
    </location>
</feature>
<feature type="transmembrane region" description="Helical" evidence="9">
    <location>
        <begin position="282"/>
        <end position="310"/>
    </location>
</feature>
<feature type="transmembrane region" description="Helical" evidence="9">
    <location>
        <begin position="42"/>
        <end position="67"/>
    </location>
</feature>
<dbReference type="AlphaFoldDB" id="A0A0U5ARG3"/>
<proteinExistence type="inferred from homology"/>
<comment type="similarity">
    <text evidence="2 9">Belongs to the branched chain amino acid transporter family.</text>
</comment>
<evidence type="ECO:0000256" key="5">
    <source>
        <dbReference type="ARBA" id="ARBA00022692"/>
    </source>
</evidence>
<reference evidence="10 11" key="1">
    <citation type="submission" date="2015-12" db="EMBL/GenBank/DDBJ databases">
        <title>Genome sequence of Aneurinibacillus soli.</title>
        <authorList>
            <person name="Lee J.S."/>
            <person name="Lee K.C."/>
            <person name="Kim K.K."/>
            <person name="Lee B.W."/>
        </authorList>
    </citation>
    <scope>NUCLEOTIDE SEQUENCE [LARGE SCALE GENOMIC DNA]</scope>
    <source>
        <strain evidence="10 11">CB4</strain>
    </source>
</reference>
<dbReference type="PANTHER" id="PTHR30588">
    <property type="entry name" value="BRANCHED-CHAIN AMINO ACID TRANSPORT SYSTEM 2 CARRIER PROTEIN"/>
    <property type="match status" value="1"/>
</dbReference>
<evidence type="ECO:0000256" key="3">
    <source>
        <dbReference type="ARBA" id="ARBA00022448"/>
    </source>
</evidence>
<evidence type="ECO:0000256" key="6">
    <source>
        <dbReference type="ARBA" id="ARBA00022970"/>
    </source>
</evidence>
<feature type="transmembrane region" description="Helical" evidence="9">
    <location>
        <begin position="344"/>
        <end position="365"/>
    </location>
</feature>
<dbReference type="GO" id="GO:0005886">
    <property type="term" value="C:plasma membrane"/>
    <property type="evidence" value="ECO:0007669"/>
    <property type="project" value="UniProtKB-SubCell"/>
</dbReference>
<feature type="transmembrane region" description="Helical" evidence="9">
    <location>
        <begin position="79"/>
        <end position="101"/>
    </location>
</feature>
<evidence type="ECO:0000256" key="1">
    <source>
        <dbReference type="ARBA" id="ARBA00004651"/>
    </source>
</evidence>
<dbReference type="KEGG" id="asoc:CB4_00537"/>
<comment type="function">
    <text evidence="9">Component of the transport system for branched-chain amino acids.</text>
</comment>
<dbReference type="GO" id="GO:0015190">
    <property type="term" value="F:L-leucine transmembrane transporter activity"/>
    <property type="evidence" value="ECO:0007669"/>
    <property type="project" value="TreeGrafter"/>
</dbReference>
<keyword evidence="5 9" id="KW-0812">Transmembrane</keyword>
<evidence type="ECO:0000256" key="7">
    <source>
        <dbReference type="ARBA" id="ARBA00022989"/>
    </source>
</evidence>
<comment type="subcellular location">
    <subcellularLocation>
        <location evidence="1 9">Cell membrane</location>
        <topology evidence="1 9">Multi-pass membrane protein</topology>
    </subcellularLocation>
</comment>
<protein>
    <recommendedName>
        <fullName evidence="9">Branched-chain amino acid transport system carrier protein</fullName>
    </recommendedName>
</protein>
<keyword evidence="4" id="KW-1003">Cell membrane</keyword>
<feature type="transmembrane region" description="Helical" evidence="9">
    <location>
        <begin position="12"/>
        <end position="30"/>
    </location>
</feature>
<accession>A0A0U5ARG3</accession>
<evidence type="ECO:0000256" key="9">
    <source>
        <dbReference type="RuleBase" id="RU362122"/>
    </source>
</evidence>
<evidence type="ECO:0000313" key="10">
    <source>
        <dbReference type="EMBL" id="BAU26410.1"/>
    </source>
</evidence>